<dbReference type="AlphaFoldDB" id="A0A7J7NSL0"/>
<protein>
    <submittedName>
        <fullName evidence="1">Uncharacterized protein</fullName>
    </submittedName>
</protein>
<name>A0A7J7NSL0_9MAGN</name>
<dbReference type="PANTHER" id="PTHR35722:SF1">
    <property type="entry name" value="MAL D 1-ASSOCIATED PROTEIN"/>
    <property type="match status" value="1"/>
</dbReference>
<dbReference type="InterPro" id="IPR053346">
    <property type="entry name" value="Fra_a_1-associated"/>
</dbReference>
<keyword evidence="2" id="KW-1185">Reference proteome</keyword>
<evidence type="ECO:0000313" key="2">
    <source>
        <dbReference type="Proteomes" id="UP000541444"/>
    </source>
</evidence>
<gene>
    <name evidence="1" type="ORF">GIB67_034354</name>
</gene>
<proteinExistence type="predicted"/>
<dbReference type="PANTHER" id="PTHR35722">
    <property type="entry name" value="MAL D 1-ASSOCIATED PROTEIN"/>
    <property type="match status" value="1"/>
</dbReference>
<evidence type="ECO:0000313" key="1">
    <source>
        <dbReference type="EMBL" id="KAF6169962.1"/>
    </source>
</evidence>
<reference evidence="1 2" key="1">
    <citation type="journal article" date="2020" name="IScience">
        <title>Genome Sequencing of the Endangered Kingdonia uniflora (Circaeasteraceae, Ranunculales) Reveals Potential Mechanisms of Evolutionary Specialization.</title>
        <authorList>
            <person name="Sun Y."/>
            <person name="Deng T."/>
            <person name="Zhang A."/>
            <person name="Moore M.J."/>
            <person name="Landis J.B."/>
            <person name="Lin N."/>
            <person name="Zhang H."/>
            <person name="Zhang X."/>
            <person name="Huang J."/>
            <person name="Zhang X."/>
            <person name="Sun H."/>
            <person name="Wang H."/>
        </authorList>
    </citation>
    <scope>NUCLEOTIDE SEQUENCE [LARGE SCALE GENOMIC DNA]</scope>
    <source>
        <strain evidence="1">TB1705</strain>
        <tissue evidence="1">Leaf</tissue>
    </source>
</reference>
<dbReference type="OrthoDB" id="1914474at2759"/>
<organism evidence="1 2">
    <name type="scientific">Kingdonia uniflora</name>
    <dbReference type="NCBI Taxonomy" id="39325"/>
    <lineage>
        <taxon>Eukaryota</taxon>
        <taxon>Viridiplantae</taxon>
        <taxon>Streptophyta</taxon>
        <taxon>Embryophyta</taxon>
        <taxon>Tracheophyta</taxon>
        <taxon>Spermatophyta</taxon>
        <taxon>Magnoliopsida</taxon>
        <taxon>Ranunculales</taxon>
        <taxon>Circaeasteraceae</taxon>
        <taxon>Kingdonia</taxon>
    </lineage>
</organism>
<dbReference type="EMBL" id="JACGCM010000622">
    <property type="protein sequence ID" value="KAF6169962.1"/>
    <property type="molecule type" value="Genomic_DNA"/>
</dbReference>
<comment type="caution">
    <text evidence="1">The sequence shown here is derived from an EMBL/GenBank/DDBJ whole genome shotgun (WGS) entry which is preliminary data.</text>
</comment>
<sequence length="73" mass="8494">MGWVWKDDGEGSRFDLENRNPKFDVVIGNDDDGSSCTRRRIVRSNCKTEEIEPGRFIRKCEKTEEILKECIGK</sequence>
<accession>A0A7J7NSL0</accession>
<dbReference type="Proteomes" id="UP000541444">
    <property type="component" value="Unassembled WGS sequence"/>
</dbReference>